<dbReference type="OrthoDB" id="1302923at2759"/>
<dbReference type="InterPro" id="IPR040256">
    <property type="entry name" value="At4g02000-like"/>
</dbReference>
<name>A0A9P1DXF0_CUSEU</name>
<protein>
    <recommendedName>
        <fullName evidence="1">DUF4283 domain-containing protein</fullName>
    </recommendedName>
</protein>
<reference evidence="2" key="1">
    <citation type="submission" date="2022-07" db="EMBL/GenBank/DDBJ databases">
        <authorList>
            <person name="Macas J."/>
            <person name="Novak P."/>
            <person name="Neumann P."/>
        </authorList>
    </citation>
    <scope>NUCLEOTIDE SEQUENCE</scope>
</reference>
<feature type="domain" description="DUF4283" evidence="1">
    <location>
        <begin position="221"/>
        <end position="299"/>
    </location>
</feature>
<sequence length="478" mass="53088">MARKHQGAGEATEPRITQSRFAVLEGAEDEFPSLQPGNYMKNKDSPVATTTKRTDNFRQKTVLAQEAVVFNGGSPPGQEAGIEVLSASGAIINFSGSAAAIGQKATTLAAGMTHEADLLFSSAVPDNNGNQKGVLPAYGQSTQQGALLKDSELSGNKVKHAEGVISAVTQSTQHQPGGVKPWSNLFKDNRNPTHGIKLRYIPPKGNELDFTDKVLPSMVDMWGYCLVGYFTGRFPGLKAIYDLRSKWNVNCLIKDHEKGWVIFKFQNELDRTKVLNEGPYTVFGKQLILKVLSEDFSFEDEEFLKVPIWVKFPKLPWKLWNDEAMSEVASMVGIPLTTDKVTQERTNHTFARVLIEVDISKPPQLSFPIRLSSKQVFKQMVVYETFPSYCFHCKTYGHNPFICKKLTPTKDGKAAQNVTIVTGKPDSAQHVKSIEDHTDILDTTVIPTVTVREERALLEADRIVPEMDHSLQFPDKMS</sequence>
<organism evidence="2 3">
    <name type="scientific">Cuscuta europaea</name>
    <name type="common">European dodder</name>
    <dbReference type="NCBI Taxonomy" id="41803"/>
    <lineage>
        <taxon>Eukaryota</taxon>
        <taxon>Viridiplantae</taxon>
        <taxon>Streptophyta</taxon>
        <taxon>Embryophyta</taxon>
        <taxon>Tracheophyta</taxon>
        <taxon>Spermatophyta</taxon>
        <taxon>Magnoliopsida</taxon>
        <taxon>eudicotyledons</taxon>
        <taxon>Gunneridae</taxon>
        <taxon>Pentapetalae</taxon>
        <taxon>asterids</taxon>
        <taxon>lamiids</taxon>
        <taxon>Solanales</taxon>
        <taxon>Convolvulaceae</taxon>
        <taxon>Cuscuteae</taxon>
        <taxon>Cuscuta</taxon>
        <taxon>Cuscuta subgen. Cuscuta</taxon>
    </lineage>
</organism>
<evidence type="ECO:0000259" key="1">
    <source>
        <dbReference type="Pfam" id="PF14111"/>
    </source>
</evidence>
<dbReference type="Pfam" id="PF14111">
    <property type="entry name" value="DUF4283"/>
    <property type="match status" value="1"/>
</dbReference>
<keyword evidence="3" id="KW-1185">Reference proteome</keyword>
<dbReference type="EMBL" id="CAMAPE010000004">
    <property type="protein sequence ID" value="CAH9056351.1"/>
    <property type="molecule type" value="Genomic_DNA"/>
</dbReference>
<dbReference type="InterPro" id="IPR025558">
    <property type="entry name" value="DUF4283"/>
</dbReference>
<dbReference type="PANTHER" id="PTHR31286">
    <property type="entry name" value="GLYCINE-RICH CELL WALL STRUCTURAL PROTEIN 1.8-LIKE"/>
    <property type="match status" value="1"/>
</dbReference>
<proteinExistence type="predicted"/>
<evidence type="ECO:0000313" key="3">
    <source>
        <dbReference type="Proteomes" id="UP001152484"/>
    </source>
</evidence>
<dbReference type="PANTHER" id="PTHR31286:SF168">
    <property type="entry name" value="DUF4283 DOMAIN-CONTAINING PROTEIN"/>
    <property type="match status" value="1"/>
</dbReference>
<evidence type="ECO:0000313" key="2">
    <source>
        <dbReference type="EMBL" id="CAH9056351.1"/>
    </source>
</evidence>
<dbReference type="AlphaFoldDB" id="A0A9P1DXF0"/>
<dbReference type="Proteomes" id="UP001152484">
    <property type="component" value="Unassembled WGS sequence"/>
</dbReference>
<gene>
    <name evidence="2" type="ORF">CEURO_LOCUS906</name>
</gene>
<comment type="caution">
    <text evidence="2">The sequence shown here is derived from an EMBL/GenBank/DDBJ whole genome shotgun (WGS) entry which is preliminary data.</text>
</comment>
<accession>A0A9P1DXF0</accession>